<dbReference type="AlphaFoldDB" id="A0A437JYJ9"/>
<dbReference type="SUPFAM" id="SSF56112">
    <property type="entry name" value="Protein kinase-like (PK-like)"/>
    <property type="match status" value="1"/>
</dbReference>
<feature type="domain" description="Aminoglycoside phosphotransferase" evidence="1">
    <location>
        <begin position="56"/>
        <end position="239"/>
    </location>
</feature>
<dbReference type="RefSeq" id="WP_128198081.1">
    <property type="nucleotide sequence ID" value="NZ_SACT01000002.1"/>
</dbReference>
<sequence length="477" mass="51104">MNDFRLHRTHISSLLFAGDQVFKFKRPVKLPFADFSTRVLRQHFCDEELRLNRRTAPALYRGVVHIAGEPAVWMRRFDETQLFHTLAEAGTLEALQVDALAQAVAAFQATLPAVHGPFDAADVATRWAAANLRELQALPGTAEVAGPLDDLIAWDAAQAAALAPLLRERQAQGCTVEGHGDLHLGNIVWHHGAPVLFDALEFEPELRCGDRGADPAFTFMDLLDHGLPRLAWRFVSAWCEAGGDQDALPLLHWQAAYRAAVRAKVALIEGRAAVAGRRLALARRLAATPRPTLWLTAGLSGSGKSTVAQQLVEAAGAVRVRSDVERKRLHGLAPTARPADTATLYGTDATLRTYARLNAVAATALNSGVSVIVDAAALRRGERDTLRATAQAAGACFMGLWCDAPADVLATRIGRRQAAGTDASDADTAVLALQQRVAERPAADEGLQVLDTRGTPAQVAAAVEALVRERGDDPASA</sequence>
<accession>A0A437JYJ9</accession>
<dbReference type="SUPFAM" id="SSF52540">
    <property type="entry name" value="P-loop containing nucleoside triphosphate hydrolases"/>
    <property type="match status" value="1"/>
</dbReference>
<evidence type="ECO:0000259" key="1">
    <source>
        <dbReference type="Pfam" id="PF01636"/>
    </source>
</evidence>
<keyword evidence="3" id="KW-1185">Reference proteome</keyword>
<comment type="caution">
    <text evidence="2">The sequence shown here is derived from an EMBL/GenBank/DDBJ whole genome shotgun (WGS) entry which is preliminary data.</text>
</comment>
<organism evidence="2 3">
    <name type="scientific">Rubrivivax albus</name>
    <dbReference type="NCBI Taxonomy" id="2499835"/>
    <lineage>
        <taxon>Bacteria</taxon>
        <taxon>Pseudomonadati</taxon>
        <taxon>Pseudomonadota</taxon>
        <taxon>Betaproteobacteria</taxon>
        <taxon>Burkholderiales</taxon>
        <taxon>Sphaerotilaceae</taxon>
        <taxon>Rubrivivax</taxon>
    </lineage>
</organism>
<dbReference type="InterPro" id="IPR002575">
    <property type="entry name" value="Aminoglycoside_PTrfase"/>
</dbReference>
<gene>
    <name evidence="2" type="ORF">ENE75_09850</name>
</gene>
<dbReference type="EC" id="2.7.1.25" evidence="2"/>
<name>A0A437JYJ9_9BURK</name>
<keyword evidence="2" id="KW-0418">Kinase</keyword>
<dbReference type="PANTHER" id="PTHR43883">
    <property type="entry name" value="SLR0207 PROTEIN"/>
    <property type="match status" value="1"/>
</dbReference>
<dbReference type="PANTHER" id="PTHR43883:SF1">
    <property type="entry name" value="GLUCONOKINASE"/>
    <property type="match status" value="1"/>
</dbReference>
<dbReference type="InterPro" id="IPR027417">
    <property type="entry name" value="P-loop_NTPase"/>
</dbReference>
<dbReference type="Pfam" id="PF13671">
    <property type="entry name" value="AAA_33"/>
    <property type="match status" value="1"/>
</dbReference>
<dbReference type="GO" id="GO:0004020">
    <property type="term" value="F:adenylylsulfate kinase activity"/>
    <property type="evidence" value="ECO:0007669"/>
    <property type="project" value="UniProtKB-EC"/>
</dbReference>
<dbReference type="Gene3D" id="3.40.50.300">
    <property type="entry name" value="P-loop containing nucleotide triphosphate hydrolases"/>
    <property type="match status" value="1"/>
</dbReference>
<dbReference type="Proteomes" id="UP000288178">
    <property type="component" value="Unassembled WGS sequence"/>
</dbReference>
<dbReference type="EMBL" id="SACT01000002">
    <property type="protein sequence ID" value="RVT52709.1"/>
    <property type="molecule type" value="Genomic_DNA"/>
</dbReference>
<proteinExistence type="predicted"/>
<evidence type="ECO:0000313" key="2">
    <source>
        <dbReference type="EMBL" id="RVT52709.1"/>
    </source>
</evidence>
<dbReference type="OrthoDB" id="9810277at2"/>
<dbReference type="InterPro" id="IPR052732">
    <property type="entry name" value="Cell-binding_unc_protein"/>
</dbReference>
<reference evidence="2 3" key="1">
    <citation type="submission" date="2019-01" db="EMBL/GenBank/DDBJ databases">
        <authorList>
            <person name="Chen W.-M."/>
        </authorList>
    </citation>
    <scope>NUCLEOTIDE SEQUENCE [LARGE SCALE GENOMIC DNA]</scope>
    <source>
        <strain evidence="2 3">ICH-3</strain>
    </source>
</reference>
<evidence type="ECO:0000313" key="3">
    <source>
        <dbReference type="Proteomes" id="UP000288178"/>
    </source>
</evidence>
<dbReference type="Pfam" id="PF01636">
    <property type="entry name" value="APH"/>
    <property type="match status" value="1"/>
</dbReference>
<dbReference type="InterPro" id="IPR011009">
    <property type="entry name" value="Kinase-like_dom_sf"/>
</dbReference>
<protein>
    <submittedName>
        <fullName evidence="2">Adenylyl-sulfate kinase</fullName>
        <ecNumber evidence="2">2.7.1.25</ecNumber>
    </submittedName>
</protein>
<keyword evidence="2" id="KW-0808">Transferase</keyword>